<sequence>MGRHSSSTLPVSPLAALIGIATLTWMAVVMTTPAELATDRQALRGLREARNGTREMEKLRKAMAQLHEGIDAAAQRPAAPAAPPPPPAAAAAPAATRWRDAAASKPGVVACVPRARAAPPPLEAPASTATCEFAAGLDVAGQDLRGGPALVGATEATCCEACRADAGCVAAVLSAPGDDPPRACWLKRSAEPAAAKDGVALCRPLPRRTPAPPPPPAVAEVRLRAGAPDAPTDAAELARRRAAIAAAVKHAWQGYRDRAFGRDSVAPVSGRAVGSGFDMAVTLVDSLDTLWIVGLKEEFKEARDFVATEAFGKKLRSPPSSASIFETTIRVLGGLLGAYEVSRDKIFVTRALDIGNVIHGKLDKRSGVCPPSFGARSGGGCPSLAHAGTTQLELIYLARVSGDPKFLKTARLFYDHIKRAARLEPGLYAQCVGASSGKITLGAEADSFYEYLPKVWLLQGGADRRATRTKSAEPLDFEDAWQMYNDALDGMEQRLTSRGDDGLLYLDNLNWRGGSAFSRESAMEHLQCFVPGWVALGAAYQDDPARAARHLALADELATTCFAMYDKQPTKIGPERVKRKRMDLSATDTKEYILRPEAAEGWWYLSILPGLDHMRDKYRAWSWQSFQAIDDLLRAPFGHASMRDVSKPRASASANRLDRMESFWIAETLKYFYLIQEETPSFPLDAYVFNTEAHPFSIHTF</sequence>
<reference evidence="9 10" key="1">
    <citation type="submission" date="2024-03" db="EMBL/GenBank/DDBJ databases">
        <title>Aureococcus anophagefferens CCMP1851 and Kratosvirus quantuckense: Draft genome of a second virus-susceptible host strain in the model system.</title>
        <authorList>
            <person name="Chase E."/>
            <person name="Truchon A.R."/>
            <person name="Schepens W."/>
            <person name="Wilhelm S.W."/>
        </authorList>
    </citation>
    <scope>NUCLEOTIDE SEQUENCE [LARGE SCALE GENOMIC DNA]</scope>
    <source>
        <strain evidence="9 10">CCMP1851</strain>
    </source>
</reference>
<dbReference type="SUPFAM" id="SSF48225">
    <property type="entry name" value="Seven-hairpin glycosidases"/>
    <property type="match status" value="1"/>
</dbReference>
<dbReference type="EC" id="3.2.1.-" evidence="6"/>
<evidence type="ECO:0000256" key="5">
    <source>
        <dbReference type="ARBA" id="ARBA00023157"/>
    </source>
</evidence>
<evidence type="ECO:0000256" key="6">
    <source>
        <dbReference type="RuleBase" id="RU361193"/>
    </source>
</evidence>
<dbReference type="PANTHER" id="PTHR11742:SF6">
    <property type="entry name" value="MANNOSYL-OLIGOSACCHARIDE ALPHA-1,2-MANNOSIDASE IA-RELATED"/>
    <property type="match status" value="1"/>
</dbReference>
<evidence type="ECO:0000259" key="8">
    <source>
        <dbReference type="Pfam" id="PF14295"/>
    </source>
</evidence>
<keyword evidence="6" id="KW-0326">Glycosidase</keyword>
<dbReference type="InterPro" id="IPR003609">
    <property type="entry name" value="Pan_app"/>
</dbReference>
<comment type="pathway">
    <text evidence="2">Protein modification; protein glycosylation.</text>
</comment>
<proteinExistence type="inferred from homology"/>
<comment type="caution">
    <text evidence="9">The sequence shown here is derived from an EMBL/GenBank/DDBJ whole genome shotgun (WGS) entry which is preliminary data.</text>
</comment>
<evidence type="ECO:0000256" key="4">
    <source>
        <dbReference type="ARBA" id="ARBA00022801"/>
    </source>
</evidence>
<evidence type="ECO:0000256" key="2">
    <source>
        <dbReference type="ARBA" id="ARBA00004922"/>
    </source>
</evidence>
<accession>A0ABR1FH02</accession>
<dbReference type="InterPro" id="IPR036026">
    <property type="entry name" value="Seven-hairpin_glycosidases"/>
</dbReference>
<keyword evidence="5" id="KW-1015">Disulfide bond</keyword>
<protein>
    <recommendedName>
        <fullName evidence="6">alpha-1,2-Mannosidase</fullName>
        <ecNumber evidence="6">3.2.1.-</ecNumber>
    </recommendedName>
</protein>
<dbReference type="InterPro" id="IPR050749">
    <property type="entry name" value="Glycosyl_Hydrolase_47"/>
</dbReference>
<gene>
    <name evidence="9" type="primary">MAN1A2</name>
    <name evidence="9" type="ORF">SO694_00078018</name>
</gene>
<evidence type="ECO:0000256" key="3">
    <source>
        <dbReference type="ARBA" id="ARBA00007658"/>
    </source>
</evidence>
<dbReference type="Proteomes" id="UP001363151">
    <property type="component" value="Unassembled WGS sequence"/>
</dbReference>
<feature type="domain" description="Apple" evidence="8">
    <location>
        <begin position="138"/>
        <end position="187"/>
    </location>
</feature>
<dbReference type="EMBL" id="JBBJCI010000426">
    <property type="protein sequence ID" value="KAK7230651.1"/>
    <property type="molecule type" value="Genomic_DNA"/>
</dbReference>
<comment type="similarity">
    <text evidence="3 6">Belongs to the glycosyl hydrolase 47 family.</text>
</comment>
<dbReference type="Pfam" id="PF01532">
    <property type="entry name" value="Glyco_hydro_47"/>
    <property type="match status" value="1"/>
</dbReference>
<dbReference type="Pfam" id="PF14295">
    <property type="entry name" value="PAN_4"/>
    <property type="match status" value="1"/>
</dbReference>
<dbReference type="PRINTS" id="PR00747">
    <property type="entry name" value="GLYHDRLASE47"/>
</dbReference>
<evidence type="ECO:0000256" key="1">
    <source>
        <dbReference type="ARBA" id="ARBA00001913"/>
    </source>
</evidence>
<keyword evidence="4 6" id="KW-0378">Hydrolase</keyword>
<name>A0ABR1FH02_AURAN</name>
<keyword evidence="10" id="KW-1185">Reference proteome</keyword>
<dbReference type="Gene3D" id="1.50.10.10">
    <property type="match status" value="1"/>
</dbReference>
<evidence type="ECO:0000313" key="10">
    <source>
        <dbReference type="Proteomes" id="UP001363151"/>
    </source>
</evidence>
<comment type="cofactor">
    <cofactor evidence="1">
        <name>Ca(2+)</name>
        <dbReference type="ChEBI" id="CHEBI:29108"/>
    </cofactor>
</comment>
<evidence type="ECO:0000256" key="7">
    <source>
        <dbReference type="SAM" id="MobiDB-lite"/>
    </source>
</evidence>
<dbReference type="InterPro" id="IPR001382">
    <property type="entry name" value="Glyco_hydro_47"/>
</dbReference>
<feature type="region of interest" description="Disordered" evidence="7">
    <location>
        <begin position="74"/>
        <end position="95"/>
    </location>
</feature>
<evidence type="ECO:0000313" key="9">
    <source>
        <dbReference type="EMBL" id="KAK7230651.1"/>
    </source>
</evidence>
<dbReference type="PANTHER" id="PTHR11742">
    <property type="entry name" value="MANNOSYL-OLIGOSACCHARIDE ALPHA-1,2-MANNOSIDASE-RELATED"/>
    <property type="match status" value="1"/>
</dbReference>
<dbReference type="InterPro" id="IPR012341">
    <property type="entry name" value="6hp_glycosidase-like_sf"/>
</dbReference>
<organism evidence="9 10">
    <name type="scientific">Aureococcus anophagefferens</name>
    <name type="common">Harmful bloom alga</name>
    <dbReference type="NCBI Taxonomy" id="44056"/>
    <lineage>
        <taxon>Eukaryota</taxon>
        <taxon>Sar</taxon>
        <taxon>Stramenopiles</taxon>
        <taxon>Ochrophyta</taxon>
        <taxon>Pelagophyceae</taxon>
        <taxon>Pelagomonadales</taxon>
        <taxon>Pelagomonadaceae</taxon>
        <taxon>Aureococcus</taxon>
    </lineage>
</organism>